<sequence>MSPTYTYAVLELSPAAYREISEKLKAAGYEHAFQDGPGGEVIDMNGVAVKERPLPALNPATITPAMSGALVRNAARRMGVEVTTQTESLPYEEQPARPRFPRPRPIEVRIPAVRETDVTKVLSIKPGSALQDK</sequence>
<accession>A0A0F8YUJ6</accession>
<dbReference type="AlphaFoldDB" id="A0A0F8YUJ6"/>
<comment type="caution">
    <text evidence="2">The sequence shown here is derived from an EMBL/GenBank/DDBJ whole genome shotgun (WGS) entry which is preliminary data.</text>
</comment>
<proteinExistence type="predicted"/>
<name>A0A0F8YUJ6_9ZZZZ</name>
<organism evidence="2">
    <name type="scientific">marine sediment metagenome</name>
    <dbReference type="NCBI Taxonomy" id="412755"/>
    <lineage>
        <taxon>unclassified sequences</taxon>
        <taxon>metagenomes</taxon>
        <taxon>ecological metagenomes</taxon>
    </lineage>
</organism>
<gene>
    <name evidence="2" type="ORF">LCGC14_2853640</name>
</gene>
<feature type="region of interest" description="Disordered" evidence="1">
    <location>
        <begin position="82"/>
        <end position="103"/>
    </location>
</feature>
<evidence type="ECO:0000313" key="2">
    <source>
        <dbReference type="EMBL" id="KKK77435.1"/>
    </source>
</evidence>
<reference evidence="2" key="1">
    <citation type="journal article" date="2015" name="Nature">
        <title>Complex archaea that bridge the gap between prokaryotes and eukaryotes.</title>
        <authorList>
            <person name="Spang A."/>
            <person name="Saw J.H."/>
            <person name="Jorgensen S.L."/>
            <person name="Zaremba-Niedzwiedzka K."/>
            <person name="Martijn J."/>
            <person name="Lind A.E."/>
            <person name="van Eijk R."/>
            <person name="Schleper C."/>
            <person name="Guy L."/>
            <person name="Ettema T.J."/>
        </authorList>
    </citation>
    <scope>NUCLEOTIDE SEQUENCE</scope>
</reference>
<protein>
    <submittedName>
        <fullName evidence="2">Uncharacterized protein</fullName>
    </submittedName>
</protein>
<dbReference type="EMBL" id="LAZR01054958">
    <property type="protein sequence ID" value="KKK77435.1"/>
    <property type="molecule type" value="Genomic_DNA"/>
</dbReference>
<feature type="non-terminal residue" evidence="2">
    <location>
        <position position="133"/>
    </location>
</feature>
<evidence type="ECO:0000256" key="1">
    <source>
        <dbReference type="SAM" id="MobiDB-lite"/>
    </source>
</evidence>